<dbReference type="EMBL" id="JAKIJS010000001">
    <property type="protein sequence ID" value="MCF6137942.1"/>
    <property type="molecule type" value="Genomic_DNA"/>
</dbReference>
<keyword evidence="2" id="KW-1185">Reference proteome</keyword>
<dbReference type="Pfam" id="PF11116">
    <property type="entry name" value="DUF2624"/>
    <property type="match status" value="1"/>
</dbReference>
<sequence length="85" mass="9748">MNPFLQQMINHKLNTLSAEELIALGSQYNIQLTDAQAAQIIRILRQEKIDVSDVKQRDRIIKRIEAVTSPQVAQTIQVMFQSISR</sequence>
<reference evidence="1 2" key="1">
    <citation type="submission" date="2022-01" db="EMBL/GenBank/DDBJ databases">
        <title>Alkalihalobacillus sp. EGI L200015, a novel bacterium isolated from a salt lake sediment.</title>
        <authorList>
            <person name="Gao L."/>
            <person name="Fang B.-Z."/>
            <person name="Li W.-J."/>
        </authorList>
    </citation>
    <scope>NUCLEOTIDE SEQUENCE [LARGE SCALE GENOMIC DNA]</scope>
    <source>
        <strain evidence="1 2">KCTC 12718</strain>
    </source>
</reference>
<evidence type="ECO:0000313" key="1">
    <source>
        <dbReference type="EMBL" id="MCF6137942.1"/>
    </source>
</evidence>
<comment type="caution">
    <text evidence="1">The sequence shown here is derived from an EMBL/GenBank/DDBJ whole genome shotgun (WGS) entry which is preliminary data.</text>
</comment>
<gene>
    <name evidence="1" type="ORF">L2716_09430</name>
</gene>
<dbReference type="InterPro" id="IPR020277">
    <property type="entry name" value="DUF2624"/>
</dbReference>
<proteinExistence type="predicted"/>
<name>A0ABS9GYV5_9BACL</name>
<dbReference type="Proteomes" id="UP001649381">
    <property type="component" value="Unassembled WGS sequence"/>
</dbReference>
<organism evidence="1 2">
    <name type="scientific">Pseudalkalibacillus berkeleyi</name>
    <dbReference type="NCBI Taxonomy" id="1069813"/>
    <lineage>
        <taxon>Bacteria</taxon>
        <taxon>Bacillati</taxon>
        <taxon>Bacillota</taxon>
        <taxon>Bacilli</taxon>
        <taxon>Bacillales</taxon>
        <taxon>Fictibacillaceae</taxon>
        <taxon>Pseudalkalibacillus</taxon>
    </lineage>
</organism>
<evidence type="ECO:0000313" key="2">
    <source>
        <dbReference type="Proteomes" id="UP001649381"/>
    </source>
</evidence>
<accession>A0ABS9GYV5</accession>
<dbReference type="RefSeq" id="WP_236333970.1">
    <property type="nucleotide sequence ID" value="NZ_JAKIJS010000001.1"/>
</dbReference>
<protein>
    <submittedName>
        <fullName evidence="1">DUF2624 domain-containing protein</fullName>
    </submittedName>
</protein>